<evidence type="ECO:0000313" key="2">
    <source>
        <dbReference type="Proteomes" id="UP000789595"/>
    </source>
</evidence>
<comment type="caution">
    <text evidence="1">The sequence shown here is derived from an EMBL/GenBank/DDBJ whole genome shotgun (WGS) entry which is preliminary data.</text>
</comment>
<name>A0A8J2X2T9_9STRA</name>
<evidence type="ECO:0000313" key="1">
    <source>
        <dbReference type="EMBL" id="CAH0378810.1"/>
    </source>
</evidence>
<gene>
    <name evidence="1" type="ORF">PECAL_6P04060</name>
</gene>
<dbReference type="SMART" id="SM00367">
    <property type="entry name" value="LRR_CC"/>
    <property type="match status" value="4"/>
</dbReference>
<dbReference type="AlphaFoldDB" id="A0A8J2X2T9"/>
<evidence type="ECO:0008006" key="3">
    <source>
        <dbReference type="Google" id="ProtNLM"/>
    </source>
</evidence>
<dbReference type="OrthoDB" id="10257471at2759"/>
<protein>
    <recommendedName>
        <fullName evidence="3">F-box domain-containing protein</fullName>
    </recommendedName>
</protein>
<proteinExistence type="predicted"/>
<sequence length="898" mass="95888">MAEEELAALHETTNEMSLEDLSNLRAAAELELLQEAARKYETVERARIDEVLDGLKTQGRSLREAMALHGAAAEGSRDAGAQTPAAKQLSESVARGSAAIVRRSITHVGMCQAVASRASRAVVDDDGAIILATGALREMRATVSACLTWFARAACNTSGGALSRALLDAALTLRRKRSEYNAPKVVHVVEATLADLDENEHLLASVAERGRHWQFLDRLEDPHVDLDETYRACAYACAAEARRGLTKTRQLKRKVELGAAHYELVLALARASGVESTSSVADALLEVHALATPVPFEAPGISDNALGRVFDVVAGDGDVKTYCRLARVCRQFRDVSRANGPASLAEAPSGILLRDSRQARRTKAEKADACARDASLAATLRWVARGKPRKLALVGQTPAQSCARPLSAVFGIGAPRLRSVVSLKIDGVRGFDDGSCAAVAAGLDRLEEVSLIGTKVGDAGLAALAAGVRETLAEIRLDSANLPVAKDRVGDVGVAALARVAGRNTDGRVLHTVSFERYTRIGDEAVLALAGGLGATLERLSLAGCEGLSDLAPVALADACRGLRCLNLSGCGRVSDVGALALARHQTMRRLSLHGTRVCAVGIDSILGHSPSLRVLRGEDDDYKFVRGAPLASPSVLRDVCVRRGNSDAPLHRVRVLSLEFDAEEDYFYLVRLRGGGYANALVKPYRRWRRSAGELVVGIDGLDAGGRAHGHLSVERRRNGELFGAILERAALIASKEVALSTFVHASTAREIHVTRPNVLQMAFGLLLDAVEDADEREPSTYFKERNAGGRCLASREFVGFLLEALIRASRPFCLRLRGGVDAGVRGSILWEAADAPQLAKLLVRAIDATAAADPNRRRFLKAIKHSAALRMVERAQAAGDSTASTALVAELAEMIR</sequence>
<dbReference type="EMBL" id="CAKKNE010000006">
    <property type="protein sequence ID" value="CAH0378810.1"/>
    <property type="molecule type" value="Genomic_DNA"/>
</dbReference>
<dbReference type="InterPro" id="IPR032675">
    <property type="entry name" value="LRR_dom_sf"/>
</dbReference>
<dbReference type="GO" id="GO:0031146">
    <property type="term" value="P:SCF-dependent proteasomal ubiquitin-dependent protein catabolic process"/>
    <property type="evidence" value="ECO:0007669"/>
    <property type="project" value="TreeGrafter"/>
</dbReference>
<organism evidence="1 2">
    <name type="scientific">Pelagomonas calceolata</name>
    <dbReference type="NCBI Taxonomy" id="35677"/>
    <lineage>
        <taxon>Eukaryota</taxon>
        <taxon>Sar</taxon>
        <taxon>Stramenopiles</taxon>
        <taxon>Ochrophyta</taxon>
        <taxon>Pelagophyceae</taxon>
        <taxon>Pelagomonadales</taxon>
        <taxon>Pelagomonadaceae</taxon>
        <taxon>Pelagomonas</taxon>
    </lineage>
</organism>
<dbReference type="PANTHER" id="PTHR13318">
    <property type="entry name" value="PARTNER OF PAIRED, ISOFORM B-RELATED"/>
    <property type="match status" value="1"/>
</dbReference>
<reference evidence="1" key="1">
    <citation type="submission" date="2021-11" db="EMBL/GenBank/DDBJ databases">
        <authorList>
            <consortium name="Genoscope - CEA"/>
            <person name="William W."/>
        </authorList>
    </citation>
    <scope>NUCLEOTIDE SEQUENCE</scope>
</reference>
<dbReference type="PANTHER" id="PTHR13318:SF190">
    <property type="entry name" value="PARTNER OF PAIRED, ISOFORM B"/>
    <property type="match status" value="1"/>
</dbReference>
<dbReference type="SUPFAM" id="SSF52047">
    <property type="entry name" value="RNI-like"/>
    <property type="match status" value="1"/>
</dbReference>
<dbReference type="InterPro" id="IPR001611">
    <property type="entry name" value="Leu-rich_rpt"/>
</dbReference>
<keyword evidence="2" id="KW-1185">Reference proteome</keyword>
<accession>A0A8J2X2T9</accession>
<dbReference type="InterPro" id="IPR006553">
    <property type="entry name" value="Leu-rich_rpt_Cys-con_subtyp"/>
</dbReference>
<dbReference type="Pfam" id="PF13516">
    <property type="entry name" value="LRR_6"/>
    <property type="match status" value="1"/>
</dbReference>
<dbReference type="Gene3D" id="3.80.10.10">
    <property type="entry name" value="Ribonuclease Inhibitor"/>
    <property type="match status" value="1"/>
</dbReference>
<dbReference type="Proteomes" id="UP000789595">
    <property type="component" value="Unassembled WGS sequence"/>
</dbReference>
<dbReference type="GO" id="GO:0019005">
    <property type="term" value="C:SCF ubiquitin ligase complex"/>
    <property type="evidence" value="ECO:0007669"/>
    <property type="project" value="TreeGrafter"/>
</dbReference>